<dbReference type="PROSITE" id="PS51708">
    <property type="entry name" value="CHAD"/>
    <property type="match status" value="1"/>
</dbReference>
<evidence type="ECO:0000313" key="2">
    <source>
        <dbReference type="EMBL" id="TMV06533.1"/>
    </source>
</evidence>
<name>A0ABY2WVA6_9RHOB</name>
<accession>A0ABY2WVA6</accession>
<evidence type="ECO:0000259" key="1">
    <source>
        <dbReference type="PROSITE" id="PS51708"/>
    </source>
</evidence>
<feature type="domain" description="CHAD" evidence="1">
    <location>
        <begin position="200"/>
        <end position="501"/>
    </location>
</feature>
<organism evidence="2 3">
    <name type="scientific">Ruegeria sediminis</name>
    <dbReference type="NCBI Taxonomy" id="2583820"/>
    <lineage>
        <taxon>Bacteria</taxon>
        <taxon>Pseudomonadati</taxon>
        <taxon>Pseudomonadota</taxon>
        <taxon>Alphaproteobacteria</taxon>
        <taxon>Rhodobacterales</taxon>
        <taxon>Roseobacteraceae</taxon>
        <taxon>Ruegeria</taxon>
    </lineage>
</organism>
<dbReference type="SMART" id="SM00880">
    <property type="entry name" value="CHAD"/>
    <property type="match status" value="1"/>
</dbReference>
<evidence type="ECO:0000313" key="3">
    <source>
        <dbReference type="Proteomes" id="UP001193035"/>
    </source>
</evidence>
<dbReference type="InterPro" id="IPR038186">
    <property type="entry name" value="CHAD_dom_sf"/>
</dbReference>
<dbReference type="PANTHER" id="PTHR39339">
    <property type="entry name" value="SLR1444 PROTEIN"/>
    <property type="match status" value="1"/>
</dbReference>
<dbReference type="Proteomes" id="UP001193035">
    <property type="component" value="Unassembled WGS sequence"/>
</dbReference>
<protein>
    <submittedName>
        <fullName evidence="2">CHAD domain-containing protein</fullName>
    </submittedName>
</protein>
<dbReference type="InterPro" id="IPR007899">
    <property type="entry name" value="CHAD_dom"/>
</dbReference>
<sequence length="507" mass="56682">MKRVQGRMLVVPGTADFDALGAGLGKLRVKLDPPAGTQPFALLDCFDQSLRQSGRVLLETGGELHLLGDDGLIGTQPAERPGNFVADLAPGPVRKALADFPALRALMPVCEGQFEKRELALLDQRGKVRAGARITTLRAEGGAVTLVALRRAPDRGKDGAALEEALSELGGRQGISPVWALLMPDAQPYEATPDIALGKREPAFQAANDIIRTYLNVARRNEGGVIADIDTEFLHDYRVSLRRIRSVLSLFKGVYSPDQAEALKQDFSAHMAATGRLRDLDVYLLEQDKYFELLPESLHDGLRVMFDRFRKERTAEQKKMVRRLRSKSYGNSISELVRLFERGKGPSPGQNAELGAYDYACRLIWKRYRKVCKLARSITDDTPDADVHHLRIQCKKLRYLMEFFAPLFDEDAFKTIIKPLKRLQNNLGAFNDYTVQQGSLMALLESHSDSNGRADASMAMAVGGLIAILNQRQWAERARVVDSFSRFDRGKVQRVFRRLFRDRGIRG</sequence>
<reference evidence="2 3" key="1">
    <citation type="submission" date="2019-05" db="EMBL/GenBank/DDBJ databases">
        <title>Ruegeria sp. nov., isolated from tidal flat.</title>
        <authorList>
            <person name="Kim W."/>
        </authorList>
    </citation>
    <scope>NUCLEOTIDE SEQUENCE [LARGE SCALE GENOMIC DNA]</scope>
    <source>
        <strain evidence="2 3">CAU 1488</strain>
    </source>
</reference>
<comment type="caution">
    <text evidence="2">The sequence shown here is derived from an EMBL/GenBank/DDBJ whole genome shotgun (WGS) entry which is preliminary data.</text>
</comment>
<dbReference type="EMBL" id="VCPD01000005">
    <property type="protein sequence ID" value="TMV06533.1"/>
    <property type="molecule type" value="Genomic_DNA"/>
</dbReference>
<proteinExistence type="predicted"/>
<dbReference type="PANTHER" id="PTHR39339:SF1">
    <property type="entry name" value="CHAD DOMAIN-CONTAINING PROTEIN"/>
    <property type="match status" value="1"/>
</dbReference>
<gene>
    <name evidence="2" type="ORF">FGK63_15445</name>
</gene>
<dbReference type="Gene3D" id="1.40.20.10">
    <property type="entry name" value="CHAD domain"/>
    <property type="match status" value="1"/>
</dbReference>
<keyword evidence="3" id="KW-1185">Reference proteome</keyword>
<dbReference type="RefSeq" id="WP_138843833.1">
    <property type="nucleotide sequence ID" value="NZ_VCPD01000005.1"/>
</dbReference>
<dbReference type="Pfam" id="PF05235">
    <property type="entry name" value="CHAD"/>
    <property type="match status" value="1"/>
</dbReference>